<dbReference type="Proteomes" id="UP000308600">
    <property type="component" value="Unassembled WGS sequence"/>
</dbReference>
<organism evidence="1 2">
    <name type="scientific">Pluteus cervinus</name>
    <dbReference type="NCBI Taxonomy" id="181527"/>
    <lineage>
        <taxon>Eukaryota</taxon>
        <taxon>Fungi</taxon>
        <taxon>Dikarya</taxon>
        <taxon>Basidiomycota</taxon>
        <taxon>Agaricomycotina</taxon>
        <taxon>Agaricomycetes</taxon>
        <taxon>Agaricomycetidae</taxon>
        <taxon>Agaricales</taxon>
        <taxon>Pluteineae</taxon>
        <taxon>Pluteaceae</taxon>
        <taxon>Pluteus</taxon>
    </lineage>
</organism>
<reference evidence="1 2" key="1">
    <citation type="journal article" date="2019" name="Nat. Ecol. Evol.">
        <title>Megaphylogeny resolves global patterns of mushroom evolution.</title>
        <authorList>
            <person name="Varga T."/>
            <person name="Krizsan K."/>
            <person name="Foldi C."/>
            <person name="Dima B."/>
            <person name="Sanchez-Garcia M."/>
            <person name="Sanchez-Ramirez S."/>
            <person name="Szollosi G.J."/>
            <person name="Szarkandi J.G."/>
            <person name="Papp V."/>
            <person name="Albert L."/>
            <person name="Andreopoulos W."/>
            <person name="Angelini C."/>
            <person name="Antonin V."/>
            <person name="Barry K.W."/>
            <person name="Bougher N.L."/>
            <person name="Buchanan P."/>
            <person name="Buyck B."/>
            <person name="Bense V."/>
            <person name="Catcheside P."/>
            <person name="Chovatia M."/>
            <person name="Cooper J."/>
            <person name="Damon W."/>
            <person name="Desjardin D."/>
            <person name="Finy P."/>
            <person name="Geml J."/>
            <person name="Haridas S."/>
            <person name="Hughes K."/>
            <person name="Justo A."/>
            <person name="Karasinski D."/>
            <person name="Kautmanova I."/>
            <person name="Kiss B."/>
            <person name="Kocsube S."/>
            <person name="Kotiranta H."/>
            <person name="LaButti K.M."/>
            <person name="Lechner B.E."/>
            <person name="Liimatainen K."/>
            <person name="Lipzen A."/>
            <person name="Lukacs Z."/>
            <person name="Mihaltcheva S."/>
            <person name="Morgado L.N."/>
            <person name="Niskanen T."/>
            <person name="Noordeloos M.E."/>
            <person name="Ohm R.A."/>
            <person name="Ortiz-Santana B."/>
            <person name="Ovrebo C."/>
            <person name="Racz N."/>
            <person name="Riley R."/>
            <person name="Savchenko A."/>
            <person name="Shiryaev A."/>
            <person name="Soop K."/>
            <person name="Spirin V."/>
            <person name="Szebenyi C."/>
            <person name="Tomsovsky M."/>
            <person name="Tulloss R.E."/>
            <person name="Uehling J."/>
            <person name="Grigoriev I.V."/>
            <person name="Vagvolgyi C."/>
            <person name="Papp T."/>
            <person name="Martin F.M."/>
            <person name="Miettinen O."/>
            <person name="Hibbett D.S."/>
            <person name="Nagy L.G."/>
        </authorList>
    </citation>
    <scope>NUCLEOTIDE SEQUENCE [LARGE SCALE GENOMIC DNA]</scope>
    <source>
        <strain evidence="1 2">NL-1719</strain>
    </source>
</reference>
<evidence type="ECO:0000313" key="2">
    <source>
        <dbReference type="Proteomes" id="UP000308600"/>
    </source>
</evidence>
<evidence type="ECO:0000313" key="1">
    <source>
        <dbReference type="EMBL" id="TFK64702.1"/>
    </source>
</evidence>
<dbReference type="EMBL" id="ML208464">
    <property type="protein sequence ID" value="TFK64702.1"/>
    <property type="molecule type" value="Genomic_DNA"/>
</dbReference>
<gene>
    <name evidence="1" type="ORF">BDN72DRAFT_901327</name>
</gene>
<name>A0ACD3AIM1_9AGAR</name>
<keyword evidence="2" id="KW-1185">Reference proteome</keyword>
<sequence length="425" mass="45851">MSNSRVITLLFSGLLLGSIAHGSFLSTLNDDDPSFVYSPSEAWSEYIHSEDLAGESTVTTTVGATVSFSFIGSSFRYVGERWVDQSTSAVTIDGQLYTVDEFANSTDIEFNVILLDISPLPFQRHNVTIAKTGDAGKYTTLDYIQFTVDSAAPPKSTSKVTSPSLPVPANTSPGSLITIPDDHPGMAYSSGWTHCPHPEDQGGASSCSTASGVSVNFSFAGTSLAWIGEMWADQGVSIVTLDGVSYSVSQYAPNSQNILFNQSIFFLDNLADTIHDVVIQKNSPAGWYITIDQIQFTAGNFKAQGNKSSSKVSIGAVVGGVVGGLVVLAAAAVLSLRFCCGRRMRRNLSRPITVTQIYQDPNVQIYHAPQVPVYQDPYNPVYQTPQTQVYRDQPSMFMPNPSVSMSYDSSSPFNTTTAVPMRPEL</sequence>
<protein>
    <submittedName>
        <fullName evidence="1">Uncharacterized protein</fullName>
    </submittedName>
</protein>
<proteinExistence type="predicted"/>
<accession>A0ACD3AIM1</accession>